<sequence>MRHHAWRKATGIMPAKIAMPAMLNEPRLSGPALCEEERAQPFRSAVAGPTMHEMHQAEPIGRGHQPGFLLELPCSGDGQWIAAMMQTGRQV</sequence>
<name>A0A0G9H4Z4_9GAMM</name>
<protein>
    <submittedName>
        <fullName evidence="1">Uncharacterized protein</fullName>
    </submittedName>
</protein>
<dbReference type="Proteomes" id="UP000035481">
    <property type="component" value="Unassembled WGS sequence"/>
</dbReference>
<comment type="caution">
    <text evidence="1">The sequence shown here is derived from an EMBL/GenBank/DDBJ whole genome shotgun (WGS) entry which is preliminary data.</text>
</comment>
<evidence type="ECO:0000313" key="2">
    <source>
        <dbReference type="Proteomes" id="UP000035481"/>
    </source>
</evidence>
<proteinExistence type="predicted"/>
<dbReference type="EMBL" id="JPLA01000015">
    <property type="protein sequence ID" value="KLD64571.1"/>
    <property type="molecule type" value="Genomic_DNA"/>
</dbReference>
<reference evidence="1 2" key="1">
    <citation type="journal article" date="2015" name="Antonie Van Leeuwenhoek">
        <title>A phylogenomic and molecular marker based taxonomic framework for the order Xanthomonadales: proposal to transfer the families Algiphilaceae and Solimonadaceae to the order Nevskiales ord. nov. and to create a new family within the order Xanthomonadales, the family Rhodanobacteraceae fam. nov., containing the genus Rhodanobacter and its closest relatives.</title>
        <authorList>
            <person name="Naushad S."/>
            <person name="Adeolu M."/>
            <person name="Wong S."/>
            <person name="Sohail M."/>
            <person name="Schellhorn H.E."/>
            <person name="Gupta R.S."/>
        </authorList>
    </citation>
    <scope>NUCLEOTIDE SEQUENCE [LARGE SCALE GENOMIC DNA]</scope>
    <source>
        <strain evidence="1 2">DSM 16301</strain>
    </source>
</reference>
<dbReference type="AlphaFoldDB" id="A0A0G9H4Z4"/>
<accession>A0A0G9H4Z4</accession>
<organism evidence="1 2">
    <name type="scientific">Dyella japonica DSM 16301</name>
    <dbReference type="NCBI Taxonomy" id="1440762"/>
    <lineage>
        <taxon>Bacteria</taxon>
        <taxon>Pseudomonadati</taxon>
        <taxon>Pseudomonadota</taxon>
        <taxon>Gammaproteobacteria</taxon>
        <taxon>Lysobacterales</taxon>
        <taxon>Rhodanobacteraceae</taxon>
        <taxon>Dyella</taxon>
    </lineage>
</organism>
<dbReference type="PATRIC" id="fig|1440762.4.peg.723"/>
<gene>
    <name evidence="1" type="ORF">Y882_06800</name>
</gene>
<evidence type="ECO:0000313" key="1">
    <source>
        <dbReference type="EMBL" id="KLD64571.1"/>
    </source>
</evidence>